<comment type="caution">
    <text evidence="2">The sequence shown here is derived from an EMBL/GenBank/DDBJ whole genome shotgun (WGS) entry which is preliminary data.</text>
</comment>
<name>A0ABW8V2P7_9RHOB</name>
<evidence type="ECO:0000259" key="1">
    <source>
        <dbReference type="Pfam" id="PF07969"/>
    </source>
</evidence>
<evidence type="ECO:0000313" key="3">
    <source>
        <dbReference type="Proteomes" id="UP001627408"/>
    </source>
</evidence>
<gene>
    <name evidence="2" type="ORF">ACERZ8_17940</name>
</gene>
<dbReference type="Pfam" id="PF07969">
    <property type="entry name" value="Amidohydro_3"/>
    <property type="match status" value="1"/>
</dbReference>
<dbReference type="SUPFAM" id="SSF51556">
    <property type="entry name" value="Metallo-dependent hydrolases"/>
    <property type="match status" value="1"/>
</dbReference>
<accession>A0ABW8V2P7</accession>
<reference evidence="2 3" key="1">
    <citation type="submission" date="2024-08" db="EMBL/GenBank/DDBJ databases">
        <title>Tateyamaria sp. nov., isolated from marine algae.</title>
        <authorList>
            <person name="Choi B.J."/>
            <person name="Kim J.M."/>
            <person name="Lee J.K."/>
            <person name="Choi D.G."/>
            <person name="Bayburt H."/>
            <person name="Baek J.H."/>
            <person name="Han D.M."/>
            <person name="Jeon C.O."/>
        </authorList>
    </citation>
    <scope>NUCLEOTIDE SEQUENCE [LARGE SCALE GENOMIC DNA]</scope>
    <source>
        <strain evidence="2 3">KMU-156</strain>
    </source>
</reference>
<dbReference type="InterPro" id="IPR050378">
    <property type="entry name" value="Metallo-dep_Hydrolases_sf"/>
</dbReference>
<dbReference type="PANTHER" id="PTHR11647:SF1">
    <property type="entry name" value="COLLAPSIN RESPONSE MEDIATOR PROTEIN"/>
    <property type="match status" value="1"/>
</dbReference>
<proteinExistence type="predicted"/>
<feature type="domain" description="Amidohydrolase 3" evidence="1">
    <location>
        <begin position="46"/>
        <end position="510"/>
    </location>
</feature>
<dbReference type="EMBL" id="JBHDIY010000002">
    <property type="protein sequence ID" value="MFL4471663.1"/>
    <property type="molecule type" value="Genomic_DNA"/>
</dbReference>
<dbReference type="PANTHER" id="PTHR11647">
    <property type="entry name" value="HYDRANTOINASE/DIHYDROPYRIMIDINASE FAMILY MEMBER"/>
    <property type="match status" value="1"/>
</dbReference>
<dbReference type="InterPro" id="IPR013108">
    <property type="entry name" value="Amidohydro_3"/>
</dbReference>
<dbReference type="CDD" id="cd01297">
    <property type="entry name" value="D-aminoacylase"/>
    <property type="match status" value="1"/>
</dbReference>
<dbReference type="InterPro" id="IPR032466">
    <property type="entry name" value="Metal_Hydrolase"/>
</dbReference>
<evidence type="ECO:0000313" key="2">
    <source>
        <dbReference type="EMBL" id="MFL4471663.1"/>
    </source>
</evidence>
<protein>
    <submittedName>
        <fullName evidence="2">Amidohydrolase family protein</fullName>
    </submittedName>
</protein>
<dbReference type="SUPFAM" id="SSF51338">
    <property type="entry name" value="Composite domain of metallo-dependent hydrolases"/>
    <property type="match status" value="1"/>
</dbReference>
<dbReference type="Proteomes" id="UP001627408">
    <property type="component" value="Unassembled WGS sequence"/>
</dbReference>
<dbReference type="Gene3D" id="3.20.20.140">
    <property type="entry name" value="Metal-dependent hydrolases"/>
    <property type="match status" value="2"/>
</dbReference>
<keyword evidence="3" id="KW-1185">Reference proteome</keyword>
<organism evidence="2 3">
    <name type="scientific">Tateyamaria armeniaca</name>
    <dbReference type="NCBI Taxonomy" id="2518930"/>
    <lineage>
        <taxon>Bacteria</taxon>
        <taxon>Pseudomonadati</taxon>
        <taxon>Pseudomonadota</taxon>
        <taxon>Alphaproteobacteria</taxon>
        <taxon>Rhodobacterales</taxon>
        <taxon>Roseobacteraceae</taxon>
        <taxon>Tateyamaria</taxon>
    </lineage>
</organism>
<dbReference type="InterPro" id="IPR011059">
    <property type="entry name" value="Metal-dep_hydrolase_composite"/>
</dbReference>
<dbReference type="RefSeq" id="WP_407593511.1">
    <property type="nucleotide sequence ID" value="NZ_JBHDIY010000002.1"/>
</dbReference>
<sequence>MLDTILSGGTVYDGTGADPVQADIGIRDGRIVEIGDLSSAEADRRIALAGLAVAPGFIDLHTHSDFTLMADGRAQSQVHQGVTTEVIGQCGFSSAPARRLEDAKIMSPGFTEGMVDIDWNSFGDYLDHLDKMQLGVNVAAFVGHGTVHRAVLGDALRPADDDELDQMKDLVEESIDQGAYGFSTGLEYWPGSLASPDQITELVSVAAKHDVLYATHVRNRDVHYDIGFGEAISCARAAGARLQISHIQPKHGAPDWAMEHAIELVDSANSHGCDIAYDVIPHDWSHTRVMAIMPQWAQEGGVEAVTARLKDKATRAKIKANRRPMWRLVLDDGWDRIVLMQSGQNPDLVGLTFAEIGRRRGVDPYDAAFDLLIEEGENMAHLMWTSQSFSEDQIRLAISQPDCAIISDTLALAPEGCLKHHIGSLSGYGWAARFLQHYVRDHSVISLQEGVRRLTSLPASRLGVTDRGVLKKNAWADITVFDAEHVESHCDVDEPRRFATGIAHVMVNGVFSMLDGARTEDSGGRVLRSN</sequence>